<dbReference type="Proteomes" id="UP000199060">
    <property type="component" value="Unassembled WGS sequence"/>
</dbReference>
<proteinExistence type="predicted"/>
<sequence>MTPWHGDYLKSTVELMKQASSTVDVIFLDYQFTWKDILIGILKPSSNIPWKNALGIKHRLQKIKVSEHQSVQLITPFPIIPSFWIGNRILFGWVNRINQFLVLSNLRSFLAHKEIVPDCILTAFNPFMGLGITRYFPNKPHFYYCYDEIGAAHWLKNHGEYLEKKLIQEVNASIFTSNFLQQKKTSSHQPSHVVTNGVDLKNFKPFAKNCPNTLPLKKVGYLGSIDDRLDVNLLKEVMNSNPSFELHFVGRVVHQEVAEELKSIRQTFLAPPVAIDEVPRVMASLDAGIIPYVKNEFTEAIYPLKINEYLAIGLPVLMTPFALLNEFEGEVKVSGEAVVFKSLLEELLASDSEEKIHKRQKLADQNSWANKSRELLAILNLAENG</sequence>
<dbReference type="SUPFAM" id="SSF53756">
    <property type="entry name" value="UDP-Glycosyltransferase/glycogen phosphorylase"/>
    <property type="match status" value="1"/>
</dbReference>
<dbReference type="EMBL" id="FNAC01000004">
    <property type="protein sequence ID" value="SDC69929.1"/>
    <property type="molecule type" value="Genomic_DNA"/>
</dbReference>
<organism evidence="1 2">
    <name type="scientific">Algoriphagus faecimaris</name>
    <dbReference type="NCBI Taxonomy" id="686796"/>
    <lineage>
        <taxon>Bacteria</taxon>
        <taxon>Pseudomonadati</taxon>
        <taxon>Bacteroidota</taxon>
        <taxon>Cytophagia</taxon>
        <taxon>Cytophagales</taxon>
        <taxon>Cyclobacteriaceae</taxon>
        <taxon>Algoriphagus</taxon>
    </lineage>
</organism>
<evidence type="ECO:0000313" key="2">
    <source>
        <dbReference type="Proteomes" id="UP000199060"/>
    </source>
</evidence>
<gene>
    <name evidence="1" type="ORF">SAMN04488104_100417</name>
</gene>
<evidence type="ECO:0000313" key="1">
    <source>
        <dbReference type="EMBL" id="SDC69929.1"/>
    </source>
</evidence>
<dbReference type="GO" id="GO:0016740">
    <property type="term" value="F:transferase activity"/>
    <property type="evidence" value="ECO:0007669"/>
    <property type="project" value="UniProtKB-KW"/>
</dbReference>
<dbReference type="AlphaFoldDB" id="A0A1G6NQA7"/>
<dbReference type="Gene3D" id="3.40.50.2000">
    <property type="entry name" value="Glycogen Phosphorylase B"/>
    <property type="match status" value="1"/>
</dbReference>
<keyword evidence="1" id="KW-0808">Transferase</keyword>
<reference evidence="2" key="1">
    <citation type="submission" date="2016-10" db="EMBL/GenBank/DDBJ databases">
        <authorList>
            <person name="Varghese N."/>
            <person name="Submissions S."/>
        </authorList>
    </citation>
    <scope>NUCLEOTIDE SEQUENCE [LARGE SCALE GENOMIC DNA]</scope>
    <source>
        <strain evidence="2">DSM 23095</strain>
    </source>
</reference>
<protein>
    <submittedName>
        <fullName evidence="1">Glycosyltransferase involved in cell wall bisynthesis</fullName>
    </submittedName>
</protein>
<dbReference type="STRING" id="686796.SAMN04488104_100417"/>
<accession>A0A1G6NQA7</accession>
<name>A0A1G6NQA7_9BACT</name>
<keyword evidence="2" id="KW-1185">Reference proteome</keyword>